<gene>
    <name evidence="8" type="ordered locus">Emin_0610</name>
</gene>
<keyword evidence="3 7" id="KW-0812">Transmembrane</keyword>
<keyword evidence="5 7" id="KW-0472">Membrane</keyword>
<dbReference type="HOGENOM" id="CLU_018808_9_3_0"/>
<comment type="subcellular location">
    <subcellularLocation>
        <location evidence="1">Membrane</location>
        <topology evidence="1">Multi-pass membrane protein</topology>
    </subcellularLocation>
</comment>
<dbReference type="NCBIfam" id="TIGR00813">
    <property type="entry name" value="sss"/>
    <property type="match status" value="1"/>
</dbReference>
<dbReference type="RefSeq" id="WP_012414780.1">
    <property type="nucleotide sequence ID" value="NC_010644.1"/>
</dbReference>
<dbReference type="Proteomes" id="UP000001029">
    <property type="component" value="Chromosome"/>
</dbReference>
<dbReference type="InterPro" id="IPR001734">
    <property type="entry name" value="Na/solute_symporter"/>
</dbReference>
<dbReference type="Gene3D" id="1.20.1730.10">
    <property type="entry name" value="Sodium/glucose cotransporter"/>
    <property type="match status" value="1"/>
</dbReference>
<evidence type="ECO:0000256" key="2">
    <source>
        <dbReference type="ARBA" id="ARBA00006434"/>
    </source>
</evidence>
<protein>
    <submittedName>
        <fullName evidence="8">Putative transporter</fullName>
    </submittedName>
</protein>
<dbReference type="KEGG" id="emi:Emin_0610"/>
<dbReference type="STRING" id="445932.Emin_0610"/>
<dbReference type="NCBIfam" id="NF007790">
    <property type="entry name" value="PRK10484.1"/>
    <property type="match status" value="1"/>
</dbReference>
<accession>B2KC38</accession>
<dbReference type="PANTHER" id="PTHR11819">
    <property type="entry name" value="SOLUTE CARRIER FAMILY 5"/>
    <property type="match status" value="1"/>
</dbReference>
<evidence type="ECO:0000256" key="4">
    <source>
        <dbReference type="ARBA" id="ARBA00022989"/>
    </source>
</evidence>
<evidence type="ECO:0000256" key="7">
    <source>
        <dbReference type="SAM" id="Phobius"/>
    </source>
</evidence>
<feature type="transmembrane region" description="Helical" evidence="7">
    <location>
        <begin position="72"/>
        <end position="93"/>
    </location>
</feature>
<feature type="transmembrane region" description="Helical" evidence="7">
    <location>
        <begin position="123"/>
        <end position="148"/>
    </location>
</feature>
<evidence type="ECO:0000256" key="3">
    <source>
        <dbReference type="ARBA" id="ARBA00022692"/>
    </source>
</evidence>
<sequence length="551" mass="60126">MAITFVAFFAFTMAVLGLAYYKTKNANTGTEEGYFLAGRGLTGWVIAASLLLTNLSCEQMVGLNGQGYGFNMSVMAWEVTAAAALIIVALYFLPRYLKQGYATVPDFAADRYDAATKHMINGLFLLGYVFILFPIILYAGAVGMGGIFNLKEVFGFQSDFAMIAVVVVAIGILGCIYNYFGGLRIIAWADTFNGIGLLVGGLMIPILGLMFIGDGNLITGLNILITENPEKFNSIGKATDPVPFATIFTGMFLVNLFYWGTNQVIIQRALAAKNLKEGQKGVLICAVFKLMGPLFLVLPGIIAYHIFKDNPLNTMDMAYSSLVRTVLHNPLLVGLFAAVLFGAILSAFSGAINSTSTLFTLNVYKPFFAKKDATDADIVKKGKMAAIILVLFSMCVAPLISFAPKGLFQYLQTANGLYNVPIFTLILVGMFNKKAPAWAAKTVLIGFIIVYSFTQLLPMIKGGVYASALPGFLHWFVHLHFLHILAILFFICAAFMLITGHFWPTDVKFDIHNDKKVIDMKPWSLVYVISFIIFAAVVGIYILLSPIGIAK</sequence>
<dbReference type="AlphaFoldDB" id="B2KC38"/>
<feature type="transmembrane region" description="Helical" evidence="7">
    <location>
        <begin position="410"/>
        <end position="431"/>
    </location>
</feature>
<feature type="transmembrane region" description="Helical" evidence="7">
    <location>
        <begin position="160"/>
        <end position="180"/>
    </location>
</feature>
<evidence type="ECO:0000256" key="6">
    <source>
        <dbReference type="RuleBase" id="RU362091"/>
    </source>
</evidence>
<proteinExistence type="inferred from homology"/>
<dbReference type="PANTHER" id="PTHR11819:SF195">
    <property type="entry name" value="SODIUM_GLUCOSE COTRANSPORTER 4"/>
    <property type="match status" value="1"/>
</dbReference>
<dbReference type="OrthoDB" id="9814523at2"/>
<reference evidence="8 9" key="1">
    <citation type="journal article" date="2009" name="Appl. Environ. Microbiol.">
        <title>Genomic analysis of 'Elusimicrobium minutum,' the first cultivated representative of the phylum 'Elusimicrobia' (formerly termite group 1).</title>
        <authorList>
            <person name="Herlemann D.P.R."/>
            <person name="Geissinger O."/>
            <person name="Ikeda-Ohtsubo W."/>
            <person name="Kunin V."/>
            <person name="Sun H."/>
            <person name="Lapidus A."/>
            <person name="Hugenholtz P."/>
            <person name="Brune A."/>
        </authorList>
    </citation>
    <scope>NUCLEOTIDE SEQUENCE [LARGE SCALE GENOMIC DNA]</scope>
    <source>
        <strain evidence="8 9">Pei191</strain>
    </source>
</reference>
<feature type="transmembrane region" description="Helical" evidence="7">
    <location>
        <begin position="6"/>
        <end position="21"/>
    </location>
</feature>
<organism evidence="8 9">
    <name type="scientific">Elusimicrobium minutum (strain Pei191)</name>
    <dbReference type="NCBI Taxonomy" id="445932"/>
    <lineage>
        <taxon>Bacteria</taxon>
        <taxon>Pseudomonadati</taxon>
        <taxon>Elusimicrobiota</taxon>
        <taxon>Elusimicrobia</taxon>
        <taxon>Elusimicrobiales</taxon>
        <taxon>Elusimicrobiaceae</taxon>
        <taxon>Elusimicrobium</taxon>
    </lineage>
</organism>
<dbReference type="GO" id="GO:0005886">
    <property type="term" value="C:plasma membrane"/>
    <property type="evidence" value="ECO:0007669"/>
    <property type="project" value="TreeGrafter"/>
</dbReference>
<feature type="transmembrane region" description="Helical" evidence="7">
    <location>
        <begin position="242"/>
        <end position="260"/>
    </location>
</feature>
<feature type="transmembrane region" description="Helical" evidence="7">
    <location>
        <begin position="33"/>
        <end position="52"/>
    </location>
</feature>
<dbReference type="EMBL" id="CP001055">
    <property type="protein sequence ID" value="ACC98165.1"/>
    <property type="molecule type" value="Genomic_DNA"/>
</dbReference>
<name>B2KC38_ELUMP</name>
<dbReference type="CDD" id="cd10328">
    <property type="entry name" value="SLC5sbd_YidK"/>
    <property type="match status" value="1"/>
</dbReference>
<dbReference type="PROSITE" id="PS50283">
    <property type="entry name" value="NA_SOLUT_SYMP_3"/>
    <property type="match status" value="1"/>
</dbReference>
<evidence type="ECO:0000256" key="5">
    <source>
        <dbReference type="ARBA" id="ARBA00023136"/>
    </source>
</evidence>
<feature type="transmembrane region" description="Helical" evidence="7">
    <location>
        <begin position="192"/>
        <end position="212"/>
    </location>
</feature>
<dbReference type="InterPro" id="IPR038377">
    <property type="entry name" value="Na/Glc_symporter_sf"/>
</dbReference>
<feature type="transmembrane region" description="Helical" evidence="7">
    <location>
        <begin position="281"/>
        <end position="307"/>
    </location>
</feature>
<evidence type="ECO:0000256" key="1">
    <source>
        <dbReference type="ARBA" id="ARBA00004141"/>
    </source>
</evidence>
<dbReference type="GO" id="GO:0005412">
    <property type="term" value="F:D-glucose:sodium symporter activity"/>
    <property type="evidence" value="ECO:0007669"/>
    <property type="project" value="TreeGrafter"/>
</dbReference>
<keyword evidence="4 7" id="KW-1133">Transmembrane helix</keyword>
<feature type="transmembrane region" description="Helical" evidence="7">
    <location>
        <begin position="480"/>
        <end position="503"/>
    </location>
</feature>
<keyword evidence="9" id="KW-1185">Reference proteome</keyword>
<comment type="similarity">
    <text evidence="2 6">Belongs to the sodium:solute symporter (SSF) (TC 2.A.21) family.</text>
</comment>
<feature type="transmembrane region" description="Helical" evidence="7">
    <location>
        <begin position="385"/>
        <end position="404"/>
    </location>
</feature>
<feature type="transmembrane region" description="Helical" evidence="7">
    <location>
        <begin position="331"/>
        <end position="364"/>
    </location>
</feature>
<dbReference type="Pfam" id="PF00474">
    <property type="entry name" value="SSF"/>
    <property type="match status" value="1"/>
</dbReference>
<feature type="transmembrane region" description="Helical" evidence="7">
    <location>
        <begin position="524"/>
        <end position="544"/>
    </location>
</feature>
<evidence type="ECO:0000313" key="9">
    <source>
        <dbReference type="Proteomes" id="UP000001029"/>
    </source>
</evidence>
<feature type="transmembrane region" description="Helical" evidence="7">
    <location>
        <begin position="443"/>
        <end position="460"/>
    </location>
</feature>
<evidence type="ECO:0000313" key="8">
    <source>
        <dbReference type="EMBL" id="ACC98165.1"/>
    </source>
</evidence>